<gene>
    <name evidence="11" type="ORF">GOB84_05460</name>
</gene>
<dbReference type="InterPro" id="IPR001478">
    <property type="entry name" value="PDZ"/>
</dbReference>
<dbReference type="EC" id="3.4.21.-" evidence="7"/>
<comment type="subcellular location">
    <subcellularLocation>
        <location evidence="1 7">Cytoplasm</location>
    </subcellularLocation>
</comment>
<comment type="caution">
    <text evidence="11">The sequence shown here is derived from an EMBL/GenBank/DDBJ whole genome shotgun (WGS) entry which is preliminary data.</text>
</comment>
<dbReference type="Pfam" id="PF26550">
    <property type="entry name" value="Tricorn_2nd"/>
    <property type="match status" value="1"/>
</dbReference>
<dbReference type="SUPFAM" id="SSF50156">
    <property type="entry name" value="PDZ domain-like"/>
    <property type="match status" value="1"/>
</dbReference>
<dbReference type="SUPFAM" id="SSF69304">
    <property type="entry name" value="Tricorn protease N-terminal domain"/>
    <property type="match status" value="1"/>
</dbReference>
<dbReference type="InterPro" id="IPR029045">
    <property type="entry name" value="ClpP/crotonase-like_dom_sf"/>
</dbReference>
<evidence type="ECO:0000259" key="9">
    <source>
        <dbReference type="SMART" id="SM00228"/>
    </source>
</evidence>
<evidence type="ECO:0000256" key="5">
    <source>
        <dbReference type="ARBA" id="ARBA00022801"/>
    </source>
</evidence>
<dbReference type="PANTHER" id="PTHR43253">
    <property type="entry name" value="TRICORN PROTEASE HOMOLOG 2-RELATED"/>
    <property type="match status" value="1"/>
</dbReference>
<dbReference type="SUPFAM" id="SSF82171">
    <property type="entry name" value="DPP6 N-terminal domain-like"/>
    <property type="match status" value="1"/>
</dbReference>
<dbReference type="Pfam" id="PF14684">
    <property type="entry name" value="Tricorn_C1"/>
    <property type="match status" value="1"/>
</dbReference>
<evidence type="ECO:0000256" key="7">
    <source>
        <dbReference type="PIRNR" id="PIRNR036421"/>
    </source>
</evidence>
<evidence type="ECO:0000256" key="2">
    <source>
        <dbReference type="ARBA" id="ARBA00008524"/>
    </source>
</evidence>
<dbReference type="CDD" id="cd07562">
    <property type="entry name" value="Peptidase_S41_TRI"/>
    <property type="match status" value="1"/>
</dbReference>
<dbReference type="InterPro" id="IPR029414">
    <property type="entry name" value="Tricorn_PDZ"/>
</dbReference>
<dbReference type="Pfam" id="PF26549">
    <property type="entry name" value="Tricorn_N"/>
    <property type="match status" value="1"/>
</dbReference>
<dbReference type="Gene3D" id="2.120.10.60">
    <property type="entry name" value="Tricorn protease N-terminal domain"/>
    <property type="match status" value="1"/>
</dbReference>
<dbReference type="Gene3D" id="3.30.750.44">
    <property type="match status" value="1"/>
</dbReference>
<dbReference type="InterPro" id="IPR005151">
    <property type="entry name" value="Tail-specific_protease"/>
</dbReference>
<dbReference type="SMART" id="SM00245">
    <property type="entry name" value="TSPc"/>
    <property type="match status" value="1"/>
</dbReference>
<feature type="domain" description="Tail specific protease" evidence="10">
    <location>
        <begin position="876"/>
        <end position="1081"/>
    </location>
</feature>
<evidence type="ECO:0000256" key="3">
    <source>
        <dbReference type="ARBA" id="ARBA00022490"/>
    </source>
</evidence>
<reference evidence="11 12" key="1">
    <citation type="journal article" date="2020" name="Int. J. Syst. Evol. Microbiol.">
        <title>Novel acetic acid bacteria from cider fermentations: Acetobacter conturbans sp. nov. and Acetobacter fallax sp. nov.</title>
        <authorList>
            <person name="Sombolestani A.S."/>
            <person name="Cleenwerck I."/>
            <person name="Cnockaert M."/>
            <person name="Borremans W."/>
            <person name="Wieme A.D."/>
            <person name="De Vuyst L."/>
            <person name="Vandamme P."/>
        </authorList>
    </citation>
    <scope>NUCLEOTIDE SEQUENCE [LARGE SCALE GENOMIC DNA]</scope>
    <source>
        <strain evidence="11 12">LMG 1637</strain>
    </source>
</reference>
<evidence type="ECO:0000256" key="6">
    <source>
        <dbReference type="ARBA" id="ARBA00022825"/>
    </source>
</evidence>
<dbReference type="RefSeq" id="WP_173576607.1">
    <property type="nucleotide sequence ID" value="NZ_WOSW01000006.1"/>
</dbReference>
<dbReference type="Gene3D" id="3.90.226.10">
    <property type="entry name" value="2-enoyl-CoA Hydratase, Chain A, domain 1"/>
    <property type="match status" value="1"/>
</dbReference>
<feature type="domain" description="PDZ" evidence="9">
    <location>
        <begin position="808"/>
        <end position="887"/>
    </location>
</feature>
<evidence type="ECO:0000313" key="11">
    <source>
        <dbReference type="EMBL" id="NHO32016.1"/>
    </source>
</evidence>
<dbReference type="SUPFAM" id="SSF52096">
    <property type="entry name" value="ClpP/crotonase"/>
    <property type="match status" value="1"/>
</dbReference>
<dbReference type="EMBL" id="WOSW01000006">
    <property type="protein sequence ID" value="NHO32016.1"/>
    <property type="molecule type" value="Genomic_DNA"/>
</dbReference>
<dbReference type="Proteomes" id="UP000615326">
    <property type="component" value="Unassembled WGS sequence"/>
</dbReference>
<dbReference type="PANTHER" id="PTHR43253:SF1">
    <property type="entry name" value="TRICORN PROTEASE HOMOLOG 2-RELATED"/>
    <property type="match status" value="1"/>
</dbReference>
<comment type="function">
    <text evidence="7">Degrades oligopeptides.</text>
</comment>
<keyword evidence="4 7" id="KW-0645">Protease</keyword>
<evidence type="ECO:0000313" key="12">
    <source>
        <dbReference type="Proteomes" id="UP000615326"/>
    </source>
</evidence>
<keyword evidence="3 7" id="KW-0963">Cytoplasm</keyword>
<dbReference type="InterPro" id="IPR028204">
    <property type="entry name" value="Tricorn_C1"/>
</dbReference>
<keyword evidence="12" id="KW-1185">Reference proteome</keyword>
<evidence type="ECO:0000256" key="1">
    <source>
        <dbReference type="ARBA" id="ARBA00004496"/>
    </source>
</evidence>
<feature type="compositionally biased region" description="Basic and acidic residues" evidence="8">
    <location>
        <begin position="588"/>
        <end position="607"/>
    </location>
</feature>
<name>A0ABX0K9X4_9PROT</name>
<dbReference type="Pfam" id="PF14685">
    <property type="entry name" value="PDZ_Tricorn"/>
    <property type="match status" value="1"/>
</dbReference>
<dbReference type="Pfam" id="PF03572">
    <property type="entry name" value="Peptidase_S41"/>
    <property type="match status" value="1"/>
</dbReference>
<evidence type="ECO:0000256" key="8">
    <source>
        <dbReference type="SAM" id="MobiDB-lite"/>
    </source>
</evidence>
<dbReference type="InterPro" id="IPR036034">
    <property type="entry name" value="PDZ_sf"/>
</dbReference>
<protein>
    <recommendedName>
        <fullName evidence="7">Tricorn protease homolog</fullName>
        <ecNumber evidence="7">3.4.21.-</ecNumber>
    </recommendedName>
</protein>
<dbReference type="SMART" id="SM00228">
    <property type="entry name" value="PDZ"/>
    <property type="match status" value="1"/>
</dbReference>
<dbReference type="Gene3D" id="2.30.42.10">
    <property type="match status" value="1"/>
</dbReference>
<sequence>MGDLSLCSIHPAGLLSLAGDPGHDRADFGSERKTVDENFAPVLWLHFFFLLATTAYAAPGYLRDPAIAGETLAFDAEQSVWTVPVQGGAARRLTDRTRIDPHPVLSPDGTQVAFLANFDGPTEIYVMPVSGGTPRRVTFENLAVQPVGWDAKAGLLYSMAPDIGPGFSRIVASVNPATGDRHVYPLADANDAVLSADGQWLYFVRFGTAMSRDHLRAYRGGAVSQLWRFNLHGNGEAERIGSKDVNLRRPMLWHDRLVLVSDQNGRDNLWSYAPDGSDPQQLTHHRDMGVRQASLSGSIVVYQLGADLFRYDLSSGTGGRIPVDIASDDAERRPQWLDHPFHYLNDIALAPDGRLAALTFRGHVVLAGPGERRRVQIADAANIRLRHATVSQDGKAVYAFSDASGESEIWRFPTDGDGKGEQLTHGSHTEPTALYVSPDGRLIAHADLSGPLSVLDVIKKEDRIVDDATRDGTNTYETVSWAPDSHALAFVRSRGGNIRRQIAIYTLKDGRTNWLTDGKYESYTPAFTPDGRWLYFLSDRDFSLANGSPWGDRNPGPVFPKRTGIYALGLQPDAKFPFLPATELDPSEPDKAAGKDKDKADNKDKAKPAAIVTDGLGRRLYKVPVPAGDYSSLAVSGEFLYALDGTDEAKPLKSIHIDGREHKVETFAPGVQSFSITPDGKTLLLQMHAPKQAPPKLLLVPAGARQPTDLGPDTIRLDDLRLRIDPGAEWSEMFDDSWRLHRDHFYDRTMRGVDWNAVRGRYRPLVERLADRSDLDDLIGQMVGELSALHSQLRPADTGVRPATDLIAGLGARLEREKEGFRIAHIYASDQDLPDQISPLLHPNVDVHEGDLIIAINGQSVVGAPDLSLQLADQAGRQVLLTIRRGGHDHRTVVVATNAVREQALRYSDWEMSRAAMVEQASHGRIGYLHLRAMGPPDIATFIREFYANLDKDGMVIDVRRNMGGNIDSWILSELMRRAWMFWGRYNTAPAVNMQQAYRGHLVVLCDEFTYSDGETFSQGIRSLHLAPLVGMRTAGAGVWLSDSDRLIDRGLARTAEDPYFDMNGHWLVENHGVEPDITVENMPHATFAGQDQQLMKAIDVLNDGLARDPVPALKPEAFAPQPPAPVN</sequence>
<dbReference type="Gene3D" id="2.130.10.10">
    <property type="entry name" value="YVTN repeat-like/Quinoprotein amine dehydrogenase"/>
    <property type="match status" value="1"/>
</dbReference>
<dbReference type="InterPro" id="IPR012393">
    <property type="entry name" value="Tricorn_protease"/>
</dbReference>
<dbReference type="InterPro" id="IPR015943">
    <property type="entry name" value="WD40/YVTN_repeat-like_dom_sf"/>
</dbReference>
<keyword evidence="6 7" id="KW-0720">Serine protease</keyword>
<comment type="similarity">
    <text evidence="2 7">Belongs to the peptidase S41B family.</text>
</comment>
<organism evidence="11 12">
    <name type="scientific">Acetobacter fallax</name>
    <dbReference type="NCBI Taxonomy" id="1737473"/>
    <lineage>
        <taxon>Bacteria</taxon>
        <taxon>Pseudomonadati</taxon>
        <taxon>Pseudomonadota</taxon>
        <taxon>Alphaproteobacteria</taxon>
        <taxon>Acetobacterales</taxon>
        <taxon>Acetobacteraceae</taxon>
        <taxon>Acetobacter</taxon>
    </lineage>
</organism>
<evidence type="ECO:0000259" key="10">
    <source>
        <dbReference type="SMART" id="SM00245"/>
    </source>
</evidence>
<accession>A0ABX0K9X4</accession>
<keyword evidence="5 7" id="KW-0378">Hydrolase</keyword>
<proteinExistence type="inferred from homology"/>
<evidence type="ECO:0000256" key="4">
    <source>
        <dbReference type="ARBA" id="ARBA00022670"/>
    </source>
</evidence>
<dbReference type="PIRSF" id="PIRSF036421">
    <property type="entry name" value="Tricorn_protease"/>
    <property type="match status" value="1"/>
</dbReference>
<feature type="region of interest" description="Disordered" evidence="8">
    <location>
        <begin position="579"/>
        <end position="607"/>
    </location>
</feature>